<organism evidence="1">
    <name type="scientific">Siphoviridae sp. ctxvK3</name>
    <dbReference type="NCBI Taxonomy" id="2827975"/>
    <lineage>
        <taxon>Viruses</taxon>
        <taxon>Duplodnaviria</taxon>
        <taxon>Heunggongvirae</taxon>
        <taxon>Uroviricota</taxon>
        <taxon>Caudoviricetes</taxon>
    </lineage>
</organism>
<accession>A0A8S5SH00</accession>
<dbReference type="EMBL" id="BK032591">
    <property type="protein sequence ID" value="DAF49943.1"/>
    <property type="molecule type" value="Genomic_DNA"/>
</dbReference>
<evidence type="ECO:0000313" key="1">
    <source>
        <dbReference type="EMBL" id="DAF49943.1"/>
    </source>
</evidence>
<proteinExistence type="predicted"/>
<sequence length="139" mass="16268">MTVSKALIQWLYGYGNIQIDERIETDVLAQQAISYALYKEPNAIVDTYIDGSQMRTEYYTFLARRNTQIEVERQDNNVFLEELENWIDEKNLNGELPQLDGNRYCEDVSVSSGLYLYTNEDSQAVYALTIQIKYRKELN</sequence>
<reference evidence="1" key="1">
    <citation type="journal article" date="2021" name="Proc. Natl. Acad. Sci. U.S.A.">
        <title>A Catalog of Tens of Thousands of Viruses from Human Metagenomes Reveals Hidden Associations with Chronic Diseases.</title>
        <authorList>
            <person name="Tisza M.J."/>
            <person name="Buck C.B."/>
        </authorList>
    </citation>
    <scope>NUCLEOTIDE SEQUENCE</scope>
    <source>
        <strain evidence="1">CtxvK3</strain>
    </source>
</reference>
<protein>
    <submittedName>
        <fullName evidence="1">Minor capsid protein</fullName>
    </submittedName>
</protein>
<name>A0A8S5SH00_9CAUD</name>